<gene>
    <name evidence="1" type="ORF">ACHAWO_001991</name>
</gene>
<reference evidence="1 2" key="1">
    <citation type="submission" date="2024-10" db="EMBL/GenBank/DDBJ databases">
        <title>Updated reference genomes for cyclostephanoid diatoms.</title>
        <authorList>
            <person name="Roberts W.R."/>
            <person name="Alverson A.J."/>
        </authorList>
    </citation>
    <scope>NUCLEOTIDE SEQUENCE [LARGE SCALE GENOMIC DNA]</scope>
    <source>
        <strain evidence="1 2">AJA010-31</strain>
    </source>
</reference>
<accession>A0ABD3NFC4</accession>
<dbReference type="Proteomes" id="UP001530400">
    <property type="component" value="Unassembled WGS sequence"/>
</dbReference>
<proteinExistence type="predicted"/>
<keyword evidence="2" id="KW-1185">Reference proteome</keyword>
<dbReference type="AlphaFoldDB" id="A0ABD3NFC4"/>
<sequence length="69" mass="8056">MCCIEFDEVVVVLVVLEVDSECFSWRVLVRSSFDSLHREASCIKILGDRYRLPLSFPSFMINEKRRAKS</sequence>
<protein>
    <submittedName>
        <fullName evidence="1">Uncharacterized protein</fullName>
    </submittedName>
</protein>
<name>A0ABD3NFC4_9STRA</name>
<evidence type="ECO:0000313" key="1">
    <source>
        <dbReference type="EMBL" id="KAL3774620.1"/>
    </source>
</evidence>
<organism evidence="1 2">
    <name type="scientific">Cyclotella atomus</name>
    <dbReference type="NCBI Taxonomy" id="382360"/>
    <lineage>
        <taxon>Eukaryota</taxon>
        <taxon>Sar</taxon>
        <taxon>Stramenopiles</taxon>
        <taxon>Ochrophyta</taxon>
        <taxon>Bacillariophyta</taxon>
        <taxon>Coscinodiscophyceae</taxon>
        <taxon>Thalassiosirophycidae</taxon>
        <taxon>Stephanodiscales</taxon>
        <taxon>Stephanodiscaceae</taxon>
        <taxon>Cyclotella</taxon>
    </lineage>
</organism>
<dbReference type="EMBL" id="JALLPJ020001184">
    <property type="protein sequence ID" value="KAL3774620.1"/>
    <property type="molecule type" value="Genomic_DNA"/>
</dbReference>
<comment type="caution">
    <text evidence="1">The sequence shown here is derived from an EMBL/GenBank/DDBJ whole genome shotgun (WGS) entry which is preliminary data.</text>
</comment>
<evidence type="ECO:0000313" key="2">
    <source>
        <dbReference type="Proteomes" id="UP001530400"/>
    </source>
</evidence>